<evidence type="ECO:0000259" key="2">
    <source>
        <dbReference type="Pfam" id="PF13609"/>
    </source>
</evidence>
<dbReference type="GO" id="GO:0016020">
    <property type="term" value="C:membrane"/>
    <property type="evidence" value="ECO:0007669"/>
    <property type="project" value="InterPro"/>
</dbReference>
<dbReference type="CDD" id="cd00342">
    <property type="entry name" value="gram_neg_porins"/>
    <property type="match status" value="1"/>
</dbReference>
<dbReference type="SUPFAM" id="SSF56935">
    <property type="entry name" value="Porins"/>
    <property type="match status" value="1"/>
</dbReference>
<dbReference type="InterPro" id="IPR033900">
    <property type="entry name" value="Gram_neg_porin_domain"/>
</dbReference>
<accession>A0A1L7NBY7</accession>
<feature type="chain" id="PRO_5012385861" description="Porin domain-containing protein" evidence="1">
    <location>
        <begin position="25"/>
        <end position="366"/>
    </location>
</feature>
<proteinExistence type="predicted"/>
<dbReference type="Proteomes" id="UP000218731">
    <property type="component" value="Chromosome 1"/>
</dbReference>
<dbReference type="InterPro" id="IPR023614">
    <property type="entry name" value="Porin_dom_sf"/>
</dbReference>
<evidence type="ECO:0000313" key="3">
    <source>
        <dbReference type="EMBL" id="BAW22980.1"/>
    </source>
</evidence>
<evidence type="ECO:0000313" key="4">
    <source>
        <dbReference type="Proteomes" id="UP000218731"/>
    </source>
</evidence>
<sequence length="366" mass="39954">MNNKNQRVLGFTLLASVCALPSHAEPIVWKAGNLSINPYGILDLNVQTGSFSKTAPDHTMVSDGNLQASRFGVKLDYALGDSGYALQAFGERGLVLRRIWKGGQVSTNRGYGAGVSGPFGSVAMGSLYMPIYWVFLDSDVALYGLSNMAAIMSLEHTAVLGKSGTGGFYDTTVRYRSPEVNGFSTELGYSYGNSSIENGPNQNRTSGFNVRYRNGFTKLGYGFNRHESAPTETSSELYTQTTHVVSGNYQWGGVIWGANYMYTERDTDARWFASAKMVNARIVLDEHNDLTFGVSQRIGAAGARAWAAHAGYIYSFNPNTQLYTYVSHINNNSHSTQGFSLLCEDHPSVAAGYDPWAGTLGIRWSF</sequence>
<dbReference type="RefSeq" id="WP_096425983.1">
    <property type="nucleotide sequence ID" value="NZ_AP015029.1"/>
</dbReference>
<evidence type="ECO:0000256" key="1">
    <source>
        <dbReference type="SAM" id="SignalP"/>
    </source>
</evidence>
<reference evidence="3 4" key="1">
    <citation type="submission" date="2015-11" db="EMBL/GenBank/DDBJ databases">
        <title>Complete genome sequencing of a biphenyl-degrading bacterium, Pseudomonas putida KF715 (=NBRC110667).</title>
        <authorList>
            <person name="Suenaga H."/>
            <person name="Fujihara N."/>
            <person name="Watanabe T."/>
            <person name="Hirose J."/>
            <person name="Kimura N."/>
            <person name="Yamazoe A."/>
            <person name="Hosoyama A."/>
            <person name="Shimodaira J."/>
            <person name="Furukawa K."/>
        </authorList>
    </citation>
    <scope>NUCLEOTIDE SEQUENCE [LARGE SCALE GENOMIC DNA]</scope>
    <source>
        <strain evidence="3 4">KF715</strain>
    </source>
</reference>
<name>A0A1L7NBY7_PSEPU</name>
<dbReference type="GO" id="GO:0015288">
    <property type="term" value="F:porin activity"/>
    <property type="evidence" value="ECO:0007669"/>
    <property type="project" value="InterPro"/>
</dbReference>
<organism evidence="3 4">
    <name type="scientific">Pseudomonas putida</name>
    <name type="common">Arthrobacter siderocapsulatus</name>
    <dbReference type="NCBI Taxonomy" id="303"/>
    <lineage>
        <taxon>Bacteria</taxon>
        <taxon>Pseudomonadati</taxon>
        <taxon>Pseudomonadota</taxon>
        <taxon>Gammaproteobacteria</taxon>
        <taxon>Pseudomonadales</taxon>
        <taxon>Pseudomonadaceae</taxon>
        <taxon>Pseudomonas</taxon>
    </lineage>
</organism>
<feature type="signal peptide" evidence="1">
    <location>
        <begin position="1"/>
        <end position="24"/>
    </location>
</feature>
<protein>
    <recommendedName>
        <fullName evidence="2">Porin domain-containing protein</fullName>
    </recommendedName>
</protein>
<dbReference type="Pfam" id="PF13609">
    <property type="entry name" value="Porin_4"/>
    <property type="match status" value="1"/>
</dbReference>
<dbReference type="AlphaFoldDB" id="A0A1L7NBY7"/>
<dbReference type="EMBL" id="AP015029">
    <property type="protein sequence ID" value="BAW22980.1"/>
    <property type="molecule type" value="Genomic_DNA"/>
</dbReference>
<gene>
    <name evidence="3" type="ORF">KF715C_ch24070</name>
</gene>
<dbReference type="Gene3D" id="2.40.160.10">
    <property type="entry name" value="Porin"/>
    <property type="match status" value="1"/>
</dbReference>
<feature type="domain" description="Porin" evidence="2">
    <location>
        <begin position="13"/>
        <end position="332"/>
    </location>
</feature>
<keyword evidence="1" id="KW-0732">Signal</keyword>